<dbReference type="RefSeq" id="WP_379879910.1">
    <property type="nucleotide sequence ID" value="NZ_JBHPON010000001.1"/>
</dbReference>
<feature type="signal peptide" evidence="1">
    <location>
        <begin position="1"/>
        <end position="29"/>
    </location>
</feature>
<sequence>MVITKNNWRLAAAVSAIMVVATPGTHANAAGKPSCESERGVAGWLVNASLAPDDSGDFIVSTWSAERDYSAHFGIRLAYDTSQGAEPRLKIWHNYKSGHFTMHLHDGRSFTVPVSANFAVTQANTPPDIMADLRAAPVRIEYTTAGGKWSKYQTDGLPHAIIAAEEDLAALKEKRDTNECATDQRWWRRFTGE</sequence>
<evidence type="ECO:0000313" key="3">
    <source>
        <dbReference type="Proteomes" id="UP001596116"/>
    </source>
</evidence>
<dbReference type="Proteomes" id="UP001596116">
    <property type="component" value="Unassembled WGS sequence"/>
</dbReference>
<keyword evidence="3" id="KW-1185">Reference proteome</keyword>
<protein>
    <submittedName>
        <fullName evidence="2">Uncharacterized protein</fullName>
    </submittedName>
</protein>
<name>A0ABW1KSE2_9PROT</name>
<feature type="chain" id="PRO_5045692853" evidence="1">
    <location>
        <begin position="30"/>
        <end position="193"/>
    </location>
</feature>
<comment type="caution">
    <text evidence="2">The sequence shown here is derived from an EMBL/GenBank/DDBJ whole genome shotgun (WGS) entry which is preliminary data.</text>
</comment>
<gene>
    <name evidence="2" type="ORF">ACFMB1_04290</name>
</gene>
<proteinExistence type="predicted"/>
<reference evidence="2 3" key="1">
    <citation type="submission" date="2024-09" db="EMBL/GenBank/DDBJ databases">
        <authorList>
            <person name="Zhang Z.-H."/>
        </authorList>
    </citation>
    <scope>NUCLEOTIDE SEQUENCE [LARGE SCALE GENOMIC DNA]</scope>
    <source>
        <strain evidence="2 3">HHTR114</strain>
    </source>
</reference>
<accession>A0ABW1KSE2</accession>
<evidence type="ECO:0000313" key="2">
    <source>
        <dbReference type="EMBL" id="MFC6034749.1"/>
    </source>
</evidence>
<keyword evidence="1" id="KW-0732">Signal</keyword>
<evidence type="ECO:0000256" key="1">
    <source>
        <dbReference type="SAM" id="SignalP"/>
    </source>
</evidence>
<dbReference type="EMBL" id="JBHPON010000001">
    <property type="protein sequence ID" value="MFC6034749.1"/>
    <property type="molecule type" value="Genomic_DNA"/>
</dbReference>
<organism evidence="2 3">
    <name type="scientific">Hyphococcus aureus</name>
    <dbReference type="NCBI Taxonomy" id="2666033"/>
    <lineage>
        <taxon>Bacteria</taxon>
        <taxon>Pseudomonadati</taxon>
        <taxon>Pseudomonadota</taxon>
        <taxon>Alphaproteobacteria</taxon>
        <taxon>Parvularculales</taxon>
        <taxon>Parvularculaceae</taxon>
        <taxon>Hyphococcus</taxon>
    </lineage>
</organism>